<sequence length="231" mass="26543">MPKVSNIIQIRFILGIFFILAVLYGLSSSVQAGLLYRYTSEHGTQMLSDNLPPEAVQGGYEVINNQTMVVVKRVPPAKTQKQLVEEARLAQIEAEKQRRLKEQANYDRTLLATFGSETDLLRIRNSQIEAIEGLIELIQGKIRTLQEALIAHQNQAAHLERNGQLLPQQLLTNIQTVKDRLMNNRRYIVKKRQEQETIRQKFIKDLERFRELTQPRINTIGSSARAGLRDR</sequence>
<evidence type="ECO:0000313" key="2">
    <source>
        <dbReference type="EMBL" id="KFI18181.1"/>
    </source>
</evidence>
<dbReference type="OrthoDB" id="7064973at2"/>
<keyword evidence="1" id="KW-0175">Coiled coil</keyword>
<comment type="caution">
    <text evidence="2">The sequence shown here is derived from an EMBL/GenBank/DDBJ whole genome shotgun (WGS) entry which is preliminary data.</text>
</comment>
<dbReference type="EMBL" id="JPGN01000087">
    <property type="protein sequence ID" value="KFI18181.1"/>
    <property type="molecule type" value="Genomic_DNA"/>
</dbReference>
<reference evidence="2 3" key="1">
    <citation type="submission" date="2014-07" db="EMBL/GenBank/DDBJ databases">
        <title>Comparative analysis of Nitrosococcus oceani genome inventories of strains from Pacific and Atlantic gyres.</title>
        <authorList>
            <person name="Lim C.K."/>
            <person name="Wang L."/>
            <person name="Sayavedra-Soto L.A."/>
            <person name="Klotz M.G."/>
        </authorList>
    </citation>
    <scope>NUCLEOTIDE SEQUENCE [LARGE SCALE GENOMIC DNA]</scope>
    <source>
        <strain evidence="2 3">C-27</strain>
    </source>
</reference>
<dbReference type="AlphaFoldDB" id="A0A0E2YZ27"/>
<evidence type="ECO:0000313" key="3">
    <source>
        <dbReference type="Proteomes" id="UP000028839"/>
    </source>
</evidence>
<dbReference type="Proteomes" id="UP000028839">
    <property type="component" value="Unassembled WGS sequence"/>
</dbReference>
<organism evidence="2 3">
    <name type="scientific">Nitrosococcus oceani C-27</name>
    <dbReference type="NCBI Taxonomy" id="314279"/>
    <lineage>
        <taxon>Bacteria</taxon>
        <taxon>Pseudomonadati</taxon>
        <taxon>Pseudomonadota</taxon>
        <taxon>Gammaproteobacteria</taxon>
        <taxon>Chromatiales</taxon>
        <taxon>Chromatiaceae</taxon>
        <taxon>Nitrosococcus</taxon>
    </lineage>
</organism>
<evidence type="ECO:0000256" key="1">
    <source>
        <dbReference type="SAM" id="Coils"/>
    </source>
</evidence>
<feature type="coiled-coil region" evidence="1">
    <location>
        <begin position="135"/>
        <end position="162"/>
    </location>
</feature>
<name>A0A0E2YZ27_9GAMM</name>
<gene>
    <name evidence="2" type="ORF">IB75_15930</name>
</gene>
<protein>
    <submittedName>
        <fullName evidence="2">Uncharacterized protein</fullName>
    </submittedName>
</protein>
<dbReference type="HOGENOM" id="CLU_094869_0_0_6"/>
<proteinExistence type="predicted"/>
<accession>A0A0E2YZ27</accession>